<reference evidence="7" key="1">
    <citation type="submission" date="2021-01" db="UniProtKB">
        <authorList>
            <consortium name="EnsemblMetazoa"/>
        </authorList>
    </citation>
    <scope>IDENTIFICATION</scope>
</reference>
<feature type="transmembrane region" description="Helical" evidence="6">
    <location>
        <begin position="170"/>
        <end position="187"/>
    </location>
</feature>
<dbReference type="KEGG" id="vde:111244050"/>
<dbReference type="OrthoDB" id="10014558at2759"/>
<accession>A0A7M7J4L2</accession>
<dbReference type="EnsemblMetazoa" id="XM_022790607">
    <property type="protein sequence ID" value="XP_022646342"/>
    <property type="gene ID" value="LOC111244050"/>
</dbReference>
<evidence type="ECO:0000313" key="8">
    <source>
        <dbReference type="Proteomes" id="UP000594260"/>
    </source>
</evidence>
<keyword evidence="3 6" id="KW-0812">Transmembrane</keyword>
<evidence type="ECO:0000256" key="4">
    <source>
        <dbReference type="ARBA" id="ARBA00022989"/>
    </source>
</evidence>
<dbReference type="GO" id="GO:0016020">
    <property type="term" value="C:membrane"/>
    <property type="evidence" value="ECO:0007669"/>
    <property type="project" value="UniProtKB-SubCell"/>
</dbReference>
<evidence type="ECO:0000313" key="7">
    <source>
        <dbReference type="EnsemblMetazoa" id="XP_022646342"/>
    </source>
</evidence>
<comment type="subcellular location">
    <subcellularLocation>
        <location evidence="1">Membrane</location>
        <topology evidence="1">Multi-pass membrane protein</topology>
    </subcellularLocation>
</comment>
<dbReference type="InterPro" id="IPR026572">
    <property type="entry name" value="TMEM267"/>
</dbReference>
<feature type="transmembrane region" description="Helical" evidence="6">
    <location>
        <begin position="12"/>
        <end position="33"/>
    </location>
</feature>
<dbReference type="PANTHER" id="PTHR13628">
    <property type="entry name" value="TRANSMEMBRANE PROTEIN 267"/>
    <property type="match status" value="1"/>
</dbReference>
<evidence type="ECO:0000256" key="6">
    <source>
        <dbReference type="SAM" id="Phobius"/>
    </source>
</evidence>
<dbReference type="GeneID" id="111244050"/>
<dbReference type="AlphaFoldDB" id="A0A7M7J4L2"/>
<dbReference type="FunCoup" id="A0A7M7J4L2">
    <property type="interactions" value="395"/>
</dbReference>
<keyword evidence="4 6" id="KW-1133">Transmembrane helix</keyword>
<name>A0A7M7J4L2_VARDE</name>
<organism evidence="7 8">
    <name type="scientific">Varroa destructor</name>
    <name type="common">Honeybee mite</name>
    <dbReference type="NCBI Taxonomy" id="109461"/>
    <lineage>
        <taxon>Eukaryota</taxon>
        <taxon>Metazoa</taxon>
        <taxon>Ecdysozoa</taxon>
        <taxon>Arthropoda</taxon>
        <taxon>Chelicerata</taxon>
        <taxon>Arachnida</taxon>
        <taxon>Acari</taxon>
        <taxon>Parasitiformes</taxon>
        <taxon>Mesostigmata</taxon>
        <taxon>Gamasina</taxon>
        <taxon>Dermanyssoidea</taxon>
        <taxon>Varroidae</taxon>
        <taxon>Varroa</taxon>
    </lineage>
</organism>
<feature type="transmembrane region" description="Helical" evidence="6">
    <location>
        <begin position="53"/>
        <end position="70"/>
    </location>
</feature>
<evidence type="ECO:0000256" key="5">
    <source>
        <dbReference type="ARBA" id="ARBA00023136"/>
    </source>
</evidence>
<feature type="transmembrane region" description="Helical" evidence="6">
    <location>
        <begin position="207"/>
        <end position="227"/>
    </location>
</feature>
<dbReference type="RefSeq" id="XP_022646342.1">
    <property type="nucleotide sequence ID" value="XM_022790607.1"/>
</dbReference>
<evidence type="ECO:0000256" key="3">
    <source>
        <dbReference type="ARBA" id="ARBA00022692"/>
    </source>
</evidence>
<sequence>MTYLSRATSGRPFAISPWLFVIPPLATLVNVVSDSFSRLYLSASLELFALADSLTHSVVGVLLTTVVFVHRRPFRTLLITSWLCSALIDVDHFISAGSVSLYAATSIHGHGRPFLHDTVTVAALCVIVIVICELAYLWRRNSRQVNSWGEAFLPNSSDSTSSRAENALRARFYTPYVITLCVSLLAHHTRDALRRGFWFRPLNTRAISYPEMTLIFYGLVFVGKFFADATTNIPRRSVFTV</sequence>
<evidence type="ECO:0000256" key="1">
    <source>
        <dbReference type="ARBA" id="ARBA00004141"/>
    </source>
</evidence>
<dbReference type="Proteomes" id="UP000594260">
    <property type="component" value="Unplaced"/>
</dbReference>
<protein>
    <recommendedName>
        <fullName evidence="2">Transmembrane protein 267</fullName>
    </recommendedName>
</protein>
<feature type="transmembrane region" description="Helical" evidence="6">
    <location>
        <begin position="77"/>
        <end position="99"/>
    </location>
</feature>
<dbReference type="InParanoid" id="A0A7M7J4L2"/>
<proteinExistence type="predicted"/>
<evidence type="ECO:0000256" key="2">
    <source>
        <dbReference type="ARBA" id="ARBA00013977"/>
    </source>
</evidence>
<feature type="transmembrane region" description="Helical" evidence="6">
    <location>
        <begin position="119"/>
        <end position="138"/>
    </location>
</feature>
<dbReference type="PANTHER" id="PTHR13628:SF1">
    <property type="entry name" value="TRANSMEMBRANE PROTEIN 267"/>
    <property type="match status" value="1"/>
</dbReference>
<keyword evidence="8" id="KW-1185">Reference proteome</keyword>
<keyword evidence="5 6" id="KW-0472">Membrane</keyword>